<organism evidence="3">
    <name type="scientific">freshwater metagenome</name>
    <dbReference type="NCBI Taxonomy" id="449393"/>
    <lineage>
        <taxon>unclassified sequences</taxon>
        <taxon>metagenomes</taxon>
        <taxon>ecological metagenomes</taxon>
    </lineage>
</organism>
<accession>A0A6J6A174</accession>
<proteinExistence type="predicted"/>
<evidence type="ECO:0000256" key="2">
    <source>
        <dbReference type="SAM" id="Phobius"/>
    </source>
</evidence>
<sequence length="430" mass="45067">MSGDLLRSNFERVRDQSGQASLEYVTVLLVALALLGGGAAAANGSAIAGSVVAQFARAICIASAGDCEQDRAPCVVRSDATSDSAALVVSVVRLSGGRSLIRQRRSDGSEVITLTAAGGAGLELTAGARLSLGAAQFGAALVGSAGGGLTRGRSWVVRDRAAADLLISQLAAQPVPVTGRARRPRSPVPARRVPPPPADISFSERGLDSALAGRLAAAGVSFEAEDLVGERLNNHTGERRLTIRRRNELLGDVSPLPASGVEGGLRHTELYTLSVSRSGVMTDLGIFDARRWQAGVKLPDSVRSLIAGATRLPLRRGMLIEVEQHLDLAGAENRRIAAAFIAALRRRQIGFGPAAPVSRQIKERIASNGVTLVRSYELETRHSGFGGRAGAGVALGLEVDRTVESAYLRGARVRGLDGNWRTRDDCLAAR</sequence>
<evidence type="ECO:0000256" key="1">
    <source>
        <dbReference type="SAM" id="MobiDB-lite"/>
    </source>
</evidence>
<evidence type="ECO:0000313" key="3">
    <source>
        <dbReference type="EMBL" id="CAB4346780.1"/>
    </source>
</evidence>
<feature type="transmembrane region" description="Helical" evidence="2">
    <location>
        <begin position="21"/>
        <end position="42"/>
    </location>
</feature>
<keyword evidence="2" id="KW-1133">Transmembrane helix</keyword>
<keyword evidence="2" id="KW-0472">Membrane</keyword>
<keyword evidence="2" id="KW-0812">Transmembrane</keyword>
<feature type="region of interest" description="Disordered" evidence="1">
    <location>
        <begin position="177"/>
        <end position="199"/>
    </location>
</feature>
<dbReference type="AlphaFoldDB" id="A0A6J6A174"/>
<name>A0A6J6A174_9ZZZZ</name>
<protein>
    <submittedName>
        <fullName evidence="3">Unannotated protein</fullName>
    </submittedName>
</protein>
<reference evidence="3" key="1">
    <citation type="submission" date="2020-05" db="EMBL/GenBank/DDBJ databases">
        <authorList>
            <person name="Chiriac C."/>
            <person name="Salcher M."/>
            <person name="Ghai R."/>
            <person name="Kavagutti S V."/>
        </authorList>
    </citation>
    <scope>NUCLEOTIDE SEQUENCE</scope>
</reference>
<dbReference type="EMBL" id="CAESAN010000150">
    <property type="protein sequence ID" value="CAB4346780.1"/>
    <property type="molecule type" value="Genomic_DNA"/>
</dbReference>
<gene>
    <name evidence="3" type="ORF">UFOPK3547_01468</name>
</gene>